<dbReference type="KEGG" id="vg:36842410"/>
<organism evidence="2">
    <name type="scientific">Pandoravirus neocaledonia</name>
    <dbReference type="NCBI Taxonomy" id="2107708"/>
    <lineage>
        <taxon>Viruses</taxon>
        <taxon>Pandoravirus</taxon>
    </lineage>
</organism>
<dbReference type="GeneID" id="36842410"/>
<gene>
    <name evidence="2" type="ORF">pneo_cds_90</name>
</gene>
<dbReference type="EMBL" id="MG011690">
    <property type="protein sequence ID" value="AVK75697.1"/>
    <property type="molecule type" value="Genomic_DNA"/>
</dbReference>
<reference evidence="2" key="1">
    <citation type="journal article" date="2018" name="Nat. Commun.">
        <title>Diversity and evolution of the emerging Pandoraviridae family.</title>
        <authorList>
            <person name="Legendre M."/>
            <person name="Fabre E."/>
            <person name="Poirot O."/>
            <person name="Jeudy S."/>
            <person name="Lartigue A."/>
            <person name="Alempic J.M."/>
            <person name="Beucher L."/>
            <person name="Philippe N."/>
            <person name="Bertaux L."/>
            <person name="Christo-Foroux E."/>
            <person name="Labadie K."/>
            <person name="Coute Y."/>
            <person name="Abergel C."/>
            <person name="Claverie J.M."/>
        </authorList>
    </citation>
    <scope>NUCLEOTIDE SEQUENCE [LARGE SCALE GENOMIC DNA]</scope>
    <source>
        <strain evidence="2">Neocaledonia</strain>
    </source>
</reference>
<protein>
    <submittedName>
        <fullName evidence="2">Uncharacterized protein</fullName>
    </submittedName>
</protein>
<name>A0A2U7UB71_9VIRU</name>
<accession>A0A2U7UB71</accession>
<keyword evidence="1" id="KW-0812">Transmembrane</keyword>
<sequence>MLFEFFAVVGALFSLAFVVMAVIVVCVALWAYRSPKCRRSPPVEPAAFAAVAQSDPSSHSFLYPCAPIDVPLTTACVNDRACAGPIPVYPVVQQNDSYIPECQQKLAIEALDAAAAFGVGDMHTAKGIVEAASTTPRGASLDLYVVSGPCAGMPGSIVTLATMRNQWPRLFEHGDPGTAEGAKVWSLMLLPDPARFGRVAFHRVVLDRAMLDAEFGPREDPLVARLRVLVPAVPAPM</sequence>
<keyword evidence="1" id="KW-0472">Membrane</keyword>
<dbReference type="Proteomes" id="UP000249287">
    <property type="component" value="Segment"/>
</dbReference>
<feature type="transmembrane region" description="Helical" evidence="1">
    <location>
        <begin position="6"/>
        <end position="32"/>
    </location>
</feature>
<evidence type="ECO:0000313" key="2">
    <source>
        <dbReference type="EMBL" id="AVK75697.1"/>
    </source>
</evidence>
<dbReference type="RefSeq" id="YP_009481700.1">
    <property type="nucleotide sequence ID" value="NC_037666.1"/>
</dbReference>
<keyword evidence="1" id="KW-1133">Transmembrane helix</keyword>
<evidence type="ECO:0000256" key="1">
    <source>
        <dbReference type="SAM" id="Phobius"/>
    </source>
</evidence>
<proteinExistence type="predicted"/>